<evidence type="ECO:0000313" key="3">
    <source>
        <dbReference type="Proteomes" id="UP000184300"/>
    </source>
</evidence>
<keyword evidence="1" id="KW-0812">Transmembrane</keyword>
<reference evidence="3" key="1">
    <citation type="journal article" date="2017" name="Genome Biol.">
        <title>Comparative genomics reveals high biological diversity and specific adaptations in the industrially and medically important fungal genus Aspergillus.</title>
        <authorList>
            <person name="de Vries R.P."/>
            <person name="Riley R."/>
            <person name="Wiebenga A."/>
            <person name="Aguilar-Osorio G."/>
            <person name="Amillis S."/>
            <person name="Uchima C.A."/>
            <person name="Anderluh G."/>
            <person name="Asadollahi M."/>
            <person name="Askin M."/>
            <person name="Barry K."/>
            <person name="Battaglia E."/>
            <person name="Bayram O."/>
            <person name="Benocci T."/>
            <person name="Braus-Stromeyer S.A."/>
            <person name="Caldana C."/>
            <person name="Canovas D."/>
            <person name="Cerqueira G.C."/>
            <person name="Chen F."/>
            <person name="Chen W."/>
            <person name="Choi C."/>
            <person name="Clum A."/>
            <person name="Dos Santos R.A."/>
            <person name="Damasio A.R."/>
            <person name="Diallinas G."/>
            <person name="Emri T."/>
            <person name="Fekete E."/>
            <person name="Flipphi M."/>
            <person name="Freyberg S."/>
            <person name="Gallo A."/>
            <person name="Gournas C."/>
            <person name="Habgood R."/>
            <person name="Hainaut M."/>
            <person name="Harispe M.L."/>
            <person name="Henrissat B."/>
            <person name="Hilden K.S."/>
            <person name="Hope R."/>
            <person name="Hossain A."/>
            <person name="Karabika E."/>
            <person name="Karaffa L."/>
            <person name="Karanyi Z."/>
            <person name="Krasevec N."/>
            <person name="Kuo A."/>
            <person name="Kusch H."/>
            <person name="LaButti K."/>
            <person name="Lagendijk E.L."/>
            <person name="Lapidus A."/>
            <person name="Levasseur A."/>
            <person name="Lindquist E."/>
            <person name="Lipzen A."/>
            <person name="Logrieco A.F."/>
            <person name="MacCabe A."/>
            <person name="Maekelae M.R."/>
            <person name="Malavazi I."/>
            <person name="Melin P."/>
            <person name="Meyer V."/>
            <person name="Mielnichuk N."/>
            <person name="Miskei M."/>
            <person name="Molnar A.P."/>
            <person name="Mule G."/>
            <person name="Ngan C.Y."/>
            <person name="Orejas M."/>
            <person name="Orosz E."/>
            <person name="Ouedraogo J.P."/>
            <person name="Overkamp K.M."/>
            <person name="Park H.-S."/>
            <person name="Perrone G."/>
            <person name="Piumi F."/>
            <person name="Punt P.J."/>
            <person name="Ram A.F."/>
            <person name="Ramon A."/>
            <person name="Rauscher S."/>
            <person name="Record E."/>
            <person name="Riano-Pachon D.M."/>
            <person name="Robert V."/>
            <person name="Roehrig J."/>
            <person name="Ruller R."/>
            <person name="Salamov A."/>
            <person name="Salih N.S."/>
            <person name="Samson R.A."/>
            <person name="Sandor E."/>
            <person name="Sanguinetti M."/>
            <person name="Schuetze T."/>
            <person name="Sepcic K."/>
            <person name="Shelest E."/>
            <person name="Sherlock G."/>
            <person name="Sophianopoulou V."/>
            <person name="Squina F.M."/>
            <person name="Sun H."/>
            <person name="Susca A."/>
            <person name="Todd R.B."/>
            <person name="Tsang A."/>
            <person name="Unkles S.E."/>
            <person name="van de Wiele N."/>
            <person name="van Rossen-Uffink D."/>
            <person name="Oliveira J.V."/>
            <person name="Vesth T.C."/>
            <person name="Visser J."/>
            <person name="Yu J.-H."/>
            <person name="Zhou M."/>
            <person name="Andersen M.R."/>
            <person name="Archer D.B."/>
            <person name="Baker S.E."/>
            <person name="Benoit I."/>
            <person name="Brakhage A.A."/>
            <person name="Braus G.H."/>
            <person name="Fischer R."/>
            <person name="Frisvad J.C."/>
            <person name="Goldman G.H."/>
            <person name="Houbraken J."/>
            <person name="Oakley B."/>
            <person name="Pocsi I."/>
            <person name="Scazzocchio C."/>
            <person name="Seiboth B."/>
            <person name="vanKuyk P.A."/>
            <person name="Wortman J."/>
            <person name="Dyer P.S."/>
            <person name="Grigoriev I.V."/>
        </authorList>
    </citation>
    <scope>NUCLEOTIDE SEQUENCE [LARGE SCALE GENOMIC DNA]</scope>
    <source>
        <strain evidence="3">CBS 516.65</strain>
    </source>
</reference>
<dbReference type="Proteomes" id="UP000184300">
    <property type="component" value="Unassembled WGS sequence"/>
</dbReference>
<organism evidence="2 3">
    <name type="scientific">Aspergillus glaucus CBS 516.65</name>
    <dbReference type="NCBI Taxonomy" id="1160497"/>
    <lineage>
        <taxon>Eukaryota</taxon>
        <taxon>Fungi</taxon>
        <taxon>Dikarya</taxon>
        <taxon>Ascomycota</taxon>
        <taxon>Pezizomycotina</taxon>
        <taxon>Eurotiomycetes</taxon>
        <taxon>Eurotiomycetidae</taxon>
        <taxon>Eurotiales</taxon>
        <taxon>Aspergillaceae</taxon>
        <taxon>Aspergillus</taxon>
        <taxon>Aspergillus subgen. Aspergillus</taxon>
    </lineage>
</organism>
<sequence length="507" mass="56810">MPSSVVESWLRTISFSLCATLAEAKYPFSSGPKAKLADDTSVSFDPLGVAAVLSNPRADASAAKLYVQYDKDTFHWPHTSMIGGTLPAMQMLVEYFTSGLPSKSLSPPIKMCAKATTMIPVRSNSVFRELPLDFGNVWLNHLIAFKSGERNPGNDFMVIYIDGILKLDGKPAERTKDNQRRLGEDLGTGWLVVGRLSLYFLDLVNGAMILASMLIGILAADVWAFTLFFFYGSYWISSALITFLPMVQVFTPPIFEEKSPLYAVYERPEGGTVIFKGRKDNMEAWARTTWKYEPTWVQTTLHWSWMITGSLAAFSSVACMVNMHGYLQLAFLAVLVFATVAEIVATKISRVLQIKAKGPVPCALLTKNDKRTQGIISATIAIQSLCRLEGLDWMQMGLLPNMPVFSHMQATLAEINEIQREVEEPNMTIEEDALRAKMEICYGEYRQKVWDEVGKLGEEAQKDENDKAARWETDRLAERLQEEMRNAVEIWIQHVTGKVTPNALVKQ</sequence>
<feature type="transmembrane region" description="Helical" evidence="1">
    <location>
        <begin position="303"/>
        <end position="323"/>
    </location>
</feature>
<dbReference type="GeneID" id="34463491"/>
<dbReference type="AlphaFoldDB" id="A0A1L9VCD3"/>
<dbReference type="OrthoDB" id="5381783at2759"/>
<feature type="transmembrane region" description="Helical" evidence="1">
    <location>
        <begin position="329"/>
        <end position="348"/>
    </location>
</feature>
<evidence type="ECO:0000256" key="1">
    <source>
        <dbReference type="SAM" id="Phobius"/>
    </source>
</evidence>
<proteinExistence type="predicted"/>
<dbReference type="STRING" id="1160497.A0A1L9VCD3"/>
<dbReference type="EMBL" id="KV878905">
    <property type="protein sequence ID" value="OJJ81535.1"/>
    <property type="molecule type" value="Genomic_DNA"/>
</dbReference>
<feature type="transmembrane region" description="Helical" evidence="1">
    <location>
        <begin position="223"/>
        <end position="244"/>
    </location>
</feature>
<keyword evidence="3" id="KW-1185">Reference proteome</keyword>
<feature type="transmembrane region" description="Helical" evidence="1">
    <location>
        <begin position="196"/>
        <end position="217"/>
    </location>
</feature>
<gene>
    <name evidence="2" type="ORF">ASPGLDRAFT_50060</name>
</gene>
<dbReference type="VEuPathDB" id="FungiDB:ASPGLDRAFT_50060"/>
<dbReference type="RefSeq" id="XP_022398233.1">
    <property type="nucleotide sequence ID" value="XM_022547230.1"/>
</dbReference>
<protein>
    <submittedName>
        <fullName evidence="2">Uncharacterized protein</fullName>
    </submittedName>
</protein>
<accession>A0A1L9VCD3</accession>
<evidence type="ECO:0000313" key="2">
    <source>
        <dbReference type="EMBL" id="OJJ81535.1"/>
    </source>
</evidence>
<name>A0A1L9VCD3_ASPGL</name>
<keyword evidence="1" id="KW-1133">Transmembrane helix</keyword>
<keyword evidence="1" id="KW-0472">Membrane</keyword>